<sequence length="185" mass="20441">MPVPARPRRHDPERRDRIIDACLDVIAEHGMAGTSHRRVAAAADVPLGSMTYHFSGMDELLREAFARFADQMAARVEQRMASAATLDEALEAFGANIGEDVFSTQRELVISQELYTLAARRPEYRDLTSAWMARTRATLAPFVDEDTAILLDAMNEGLALHRALHTAPARTALIAEALGRLTAER</sequence>
<proteinExistence type="predicted"/>
<dbReference type="EMBL" id="JAGIOC010000001">
    <property type="protein sequence ID" value="MBP2409390.1"/>
    <property type="molecule type" value="Genomic_DNA"/>
</dbReference>
<evidence type="ECO:0000256" key="2">
    <source>
        <dbReference type="ARBA" id="ARBA00023125"/>
    </source>
</evidence>
<keyword evidence="3" id="KW-0804">Transcription</keyword>
<dbReference type="GO" id="GO:0003677">
    <property type="term" value="F:DNA binding"/>
    <property type="evidence" value="ECO:0007669"/>
    <property type="project" value="UniProtKB-KW"/>
</dbReference>
<dbReference type="Pfam" id="PF00440">
    <property type="entry name" value="TetR_N"/>
    <property type="match status" value="1"/>
</dbReference>
<dbReference type="PRINTS" id="PR00455">
    <property type="entry name" value="HTHTETR"/>
</dbReference>
<dbReference type="Gene3D" id="1.10.357.10">
    <property type="entry name" value="Tetracycline Repressor, domain 2"/>
    <property type="match status" value="1"/>
</dbReference>
<dbReference type="PROSITE" id="PS50977">
    <property type="entry name" value="HTH_TETR_2"/>
    <property type="match status" value="1"/>
</dbReference>
<feature type="DNA-binding region" description="H-T-H motif" evidence="4">
    <location>
        <begin position="35"/>
        <end position="54"/>
    </location>
</feature>
<evidence type="ECO:0000313" key="6">
    <source>
        <dbReference type="EMBL" id="MBP2409390.1"/>
    </source>
</evidence>
<dbReference type="PANTHER" id="PTHR47506">
    <property type="entry name" value="TRANSCRIPTIONAL REGULATORY PROTEIN"/>
    <property type="match status" value="1"/>
</dbReference>
<evidence type="ECO:0000259" key="5">
    <source>
        <dbReference type="PROSITE" id="PS50977"/>
    </source>
</evidence>
<evidence type="ECO:0000256" key="1">
    <source>
        <dbReference type="ARBA" id="ARBA00023015"/>
    </source>
</evidence>
<reference evidence="6 7" key="1">
    <citation type="submission" date="2021-03" db="EMBL/GenBank/DDBJ databases">
        <title>Sequencing the genomes of 1000 actinobacteria strains.</title>
        <authorList>
            <person name="Klenk H.-P."/>
        </authorList>
    </citation>
    <scope>NUCLEOTIDE SEQUENCE [LARGE SCALE GENOMIC DNA]</scope>
    <source>
        <strain evidence="6 7">DSM 14564</strain>
    </source>
</reference>
<dbReference type="SUPFAM" id="SSF46689">
    <property type="entry name" value="Homeodomain-like"/>
    <property type="match status" value="1"/>
</dbReference>
<protein>
    <submittedName>
        <fullName evidence="6">DNA-binding transcriptional regulator YbjK</fullName>
    </submittedName>
</protein>
<dbReference type="Proteomes" id="UP000698222">
    <property type="component" value="Unassembled WGS sequence"/>
</dbReference>
<dbReference type="InterPro" id="IPR009057">
    <property type="entry name" value="Homeodomain-like_sf"/>
</dbReference>
<accession>A0ABS4YKS0</accession>
<feature type="domain" description="HTH tetR-type" evidence="5">
    <location>
        <begin position="12"/>
        <end position="72"/>
    </location>
</feature>
<keyword evidence="2 4" id="KW-0238">DNA-binding</keyword>
<keyword evidence="7" id="KW-1185">Reference proteome</keyword>
<keyword evidence="1" id="KW-0805">Transcription regulation</keyword>
<organism evidence="6 7">
    <name type="scientific">Brachybacterium fresconis</name>
    <dbReference type="NCBI Taxonomy" id="173363"/>
    <lineage>
        <taxon>Bacteria</taxon>
        <taxon>Bacillati</taxon>
        <taxon>Actinomycetota</taxon>
        <taxon>Actinomycetes</taxon>
        <taxon>Micrococcales</taxon>
        <taxon>Dermabacteraceae</taxon>
        <taxon>Brachybacterium</taxon>
    </lineage>
</organism>
<name>A0ABS4YKS0_9MICO</name>
<evidence type="ECO:0000256" key="3">
    <source>
        <dbReference type="ARBA" id="ARBA00023163"/>
    </source>
</evidence>
<gene>
    <name evidence="6" type="ORF">JOF44_002293</name>
</gene>
<dbReference type="SUPFAM" id="SSF48498">
    <property type="entry name" value="Tetracyclin repressor-like, C-terminal domain"/>
    <property type="match status" value="1"/>
</dbReference>
<evidence type="ECO:0000313" key="7">
    <source>
        <dbReference type="Proteomes" id="UP000698222"/>
    </source>
</evidence>
<dbReference type="InterPro" id="IPR001647">
    <property type="entry name" value="HTH_TetR"/>
</dbReference>
<dbReference type="PANTHER" id="PTHR47506:SF6">
    <property type="entry name" value="HTH-TYPE TRANSCRIPTIONAL REPRESSOR NEMR"/>
    <property type="match status" value="1"/>
</dbReference>
<comment type="caution">
    <text evidence="6">The sequence shown here is derived from an EMBL/GenBank/DDBJ whole genome shotgun (WGS) entry which is preliminary data.</text>
</comment>
<dbReference type="InterPro" id="IPR036271">
    <property type="entry name" value="Tet_transcr_reg_TetR-rel_C_sf"/>
</dbReference>
<evidence type="ECO:0000256" key="4">
    <source>
        <dbReference type="PROSITE-ProRule" id="PRU00335"/>
    </source>
</evidence>
<dbReference type="RefSeq" id="WP_342591764.1">
    <property type="nucleotide sequence ID" value="NZ_BAAAJV010000014.1"/>
</dbReference>